<keyword evidence="9" id="KW-1185">Reference proteome</keyword>
<dbReference type="FunFam" id="3.40.50.150:FF:000010">
    <property type="entry name" value="Protein-L-isoaspartate O-methyltransferase"/>
    <property type="match status" value="1"/>
</dbReference>
<dbReference type="Gene3D" id="3.40.50.150">
    <property type="entry name" value="Vaccinia Virus protein VP39"/>
    <property type="match status" value="1"/>
</dbReference>
<accession>A0A0G3G3A0</accession>
<dbReference type="EC" id="2.1.1.77" evidence="7"/>
<evidence type="ECO:0000256" key="2">
    <source>
        <dbReference type="ARBA" id="ARBA00005369"/>
    </source>
</evidence>
<evidence type="ECO:0000256" key="5">
    <source>
        <dbReference type="ARBA" id="ARBA00022679"/>
    </source>
</evidence>
<dbReference type="RefSeq" id="WP_018169643.1">
    <property type="nucleotide sequence ID" value="NZ_CP011367.1"/>
</dbReference>
<reference evidence="8 9" key="1">
    <citation type="submission" date="2015-04" db="EMBL/GenBank/DDBJ databases">
        <title>Complete Sequence for the Genome of the Thioalkalivibrio versutus D301.</title>
        <authorList>
            <person name="Mu T."/>
            <person name="Zhou J."/>
            <person name="Xu X."/>
        </authorList>
    </citation>
    <scope>NUCLEOTIDE SEQUENCE [LARGE SCALE GENOMIC DNA]</scope>
    <source>
        <strain evidence="8 9">D301</strain>
    </source>
</reference>
<dbReference type="OrthoDB" id="9810066at2"/>
<keyword evidence="4 7" id="KW-0489">Methyltransferase</keyword>
<keyword evidence="5 7" id="KW-0808">Transferase</keyword>
<dbReference type="GO" id="GO:0030091">
    <property type="term" value="P:protein repair"/>
    <property type="evidence" value="ECO:0007669"/>
    <property type="project" value="UniProtKB-UniRule"/>
</dbReference>
<keyword evidence="3 7" id="KW-0963">Cytoplasm</keyword>
<comment type="subcellular location">
    <subcellularLocation>
        <location evidence="1 7">Cytoplasm</location>
    </subcellularLocation>
</comment>
<dbReference type="KEGG" id="tvr:TVD_05710"/>
<dbReference type="AlphaFoldDB" id="A0A0G3G3A0"/>
<gene>
    <name evidence="7 8" type="primary">pcm</name>
    <name evidence="8" type="ORF">TVD_05710</name>
</gene>
<comment type="similarity">
    <text evidence="2 7">Belongs to the methyltransferase superfamily. L-isoaspartyl/D-aspartyl protein methyltransferase family.</text>
</comment>
<evidence type="ECO:0000256" key="4">
    <source>
        <dbReference type="ARBA" id="ARBA00022603"/>
    </source>
</evidence>
<keyword evidence="6 7" id="KW-0949">S-adenosyl-L-methionine</keyword>
<dbReference type="CDD" id="cd02440">
    <property type="entry name" value="AdoMet_MTases"/>
    <property type="match status" value="1"/>
</dbReference>
<dbReference type="Pfam" id="PF01135">
    <property type="entry name" value="PCMT"/>
    <property type="match status" value="1"/>
</dbReference>
<evidence type="ECO:0000256" key="1">
    <source>
        <dbReference type="ARBA" id="ARBA00004496"/>
    </source>
</evidence>
<evidence type="ECO:0000256" key="7">
    <source>
        <dbReference type="HAMAP-Rule" id="MF_00090"/>
    </source>
</evidence>
<organism evidence="8 9">
    <name type="scientific">Thioalkalivibrio versutus</name>
    <dbReference type="NCBI Taxonomy" id="106634"/>
    <lineage>
        <taxon>Bacteria</taxon>
        <taxon>Pseudomonadati</taxon>
        <taxon>Pseudomonadota</taxon>
        <taxon>Gammaproteobacteria</taxon>
        <taxon>Chromatiales</taxon>
        <taxon>Ectothiorhodospiraceae</taxon>
        <taxon>Thioalkalivibrio</taxon>
    </lineage>
</organism>
<evidence type="ECO:0000256" key="6">
    <source>
        <dbReference type="ARBA" id="ARBA00022691"/>
    </source>
</evidence>
<evidence type="ECO:0000313" key="8">
    <source>
        <dbReference type="EMBL" id="AKJ94889.1"/>
    </source>
</evidence>
<comment type="function">
    <text evidence="7">Catalyzes the methyl esterification of L-isoaspartyl residues in peptides and proteins that result from spontaneous decomposition of normal L-aspartyl and L-asparaginyl residues. It plays a role in the repair and/or degradation of damaged proteins.</text>
</comment>
<name>A0A0G3G3A0_9GAMM</name>
<dbReference type="PATRIC" id="fig|106634.4.peg.1164"/>
<dbReference type="PROSITE" id="PS01279">
    <property type="entry name" value="PCMT"/>
    <property type="match status" value="1"/>
</dbReference>
<comment type="catalytic activity">
    <reaction evidence="7">
        <text>[protein]-L-isoaspartate + S-adenosyl-L-methionine = [protein]-L-isoaspartate alpha-methyl ester + S-adenosyl-L-homocysteine</text>
        <dbReference type="Rhea" id="RHEA:12705"/>
        <dbReference type="Rhea" id="RHEA-COMP:12143"/>
        <dbReference type="Rhea" id="RHEA-COMP:12144"/>
        <dbReference type="ChEBI" id="CHEBI:57856"/>
        <dbReference type="ChEBI" id="CHEBI:59789"/>
        <dbReference type="ChEBI" id="CHEBI:90596"/>
        <dbReference type="ChEBI" id="CHEBI:90598"/>
        <dbReference type="EC" id="2.1.1.77"/>
    </reaction>
</comment>
<dbReference type="NCBIfam" id="TIGR00080">
    <property type="entry name" value="pimt"/>
    <property type="match status" value="1"/>
</dbReference>
<dbReference type="PANTHER" id="PTHR11579:SF0">
    <property type="entry name" value="PROTEIN-L-ISOASPARTATE(D-ASPARTATE) O-METHYLTRANSFERASE"/>
    <property type="match status" value="1"/>
</dbReference>
<proteinExistence type="inferred from homology"/>
<dbReference type="SUPFAM" id="SSF53335">
    <property type="entry name" value="S-adenosyl-L-methionine-dependent methyltransferases"/>
    <property type="match status" value="1"/>
</dbReference>
<evidence type="ECO:0000256" key="3">
    <source>
        <dbReference type="ARBA" id="ARBA00022490"/>
    </source>
</evidence>
<dbReference type="InterPro" id="IPR029063">
    <property type="entry name" value="SAM-dependent_MTases_sf"/>
</dbReference>
<dbReference type="HAMAP" id="MF_00090">
    <property type="entry name" value="PIMT"/>
    <property type="match status" value="1"/>
</dbReference>
<dbReference type="STRING" id="106634.TVD_05710"/>
<dbReference type="InterPro" id="IPR000682">
    <property type="entry name" value="PCMT"/>
</dbReference>
<dbReference type="GO" id="GO:0005737">
    <property type="term" value="C:cytoplasm"/>
    <property type="evidence" value="ECO:0007669"/>
    <property type="project" value="UniProtKB-SubCell"/>
</dbReference>
<dbReference type="Proteomes" id="UP000064201">
    <property type="component" value="Chromosome"/>
</dbReference>
<protein>
    <recommendedName>
        <fullName evidence="7">Protein-L-isoaspartate O-methyltransferase</fullName>
        <ecNumber evidence="7">2.1.1.77</ecNumber>
    </recommendedName>
    <alternativeName>
        <fullName evidence="7">L-isoaspartyl protein carboxyl methyltransferase</fullName>
    </alternativeName>
    <alternativeName>
        <fullName evidence="7">Protein L-isoaspartyl methyltransferase</fullName>
    </alternativeName>
    <alternativeName>
        <fullName evidence="7">Protein-beta-aspartate methyltransferase</fullName>
        <shortName evidence="7">PIMT</shortName>
    </alternativeName>
</protein>
<dbReference type="NCBIfam" id="NF001453">
    <property type="entry name" value="PRK00312.1"/>
    <property type="match status" value="1"/>
</dbReference>
<dbReference type="GO" id="GO:0004719">
    <property type="term" value="F:protein-L-isoaspartate (D-aspartate) O-methyltransferase activity"/>
    <property type="evidence" value="ECO:0007669"/>
    <property type="project" value="UniProtKB-UniRule"/>
</dbReference>
<evidence type="ECO:0000313" key="9">
    <source>
        <dbReference type="Proteomes" id="UP000064201"/>
    </source>
</evidence>
<dbReference type="PANTHER" id="PTHR11579">
    <property type="entry name" value="PROTEIN-L-ISOASPARTATE O-METHYLTRANSFERASE"/>
    <property type="match status" value="1"/>
</dbReference>
<feature type="active site" evidence="7">
    <location>
        <position position="69"/>
    </location>
</feature>
<sequence>MVPDATGAGLTSQRARDRLVRLLEGQGIRDPRVLEAIRSIPRHLFVEEALSHRAYENTALPIGHRQTISQPFIVARMTEALLEGERPRTVLEIGTGSGYQAAVLAQIVDRVFSVERIQALSRNARELLSRLGINNVNLRHSDGADGWPDKAPFDGIILTAAPKEVPEALLTQLALGGRLVAPVEGPDGRQQLVRYTRTEEAYVRDILDAVMFVPMLPGAEQ</sequence>
<dbReference type="GO" id="GO:0032259">
    <property type="term" value="P:methylation"/>
    <property type="evidence" value="ECO:0007669"/>
    <property type="project" value="UniProtKB-KW"/>
</dbReference>
<dbReference type="EMBL" id="CP011367">
    <property type="protein sequence ID" value="AKJ94889.1"/>
    <property type="molecule type" value="Genomic_DNA"/>
</dbReference>